<keyword evidence="3 6" id="KW-0812">Transmembrane</keyword>
<dbReference type="GO" id="GO:0005783">
    <property type="term" value="C:endoplasmic reticulum"/>
    <property type="evidence" value="ECO:0007669"/>
    <property type="project" value="TreeGrafter"/>
</dbReference>
<dbReference type="AlphaFoldDB" id="A0A196S7J2"/>
<comment type="caution">
    <text evidence="9">The sequence shown here is derived from an EMBL/GenBank/DDBJ whole genome shotgun (WGS) entry which is preliminary data.</text>
</comment>
<evidence type="ECO:0008006" key="11">
    <source>
        <dbReference type="Google" id="ProtNLM"/>
    </source>
</evidence>
<evidence type="ECO:0000256" key="5">
    <source>
        <dbReference type="ARBA" id="ARBA00023136"/>
    </source>
</evidence>
<feature type="transmembrane region" description="Helical" evidence="6">
    <location>
        <begin position="47"/>
        <end position="67"/>
    </location>
</feature>
<reference evidence="9 10" key="1">
    <citation type="submission" date="2016-05" db="EMBL/GenBank/DDBJ databases">
        <title>Nuclear genome of Blastocystis sp. subtype 1 NandII.</title>
        <authorList>
            <person name="Gentekaki E."/>
            <person name="Curtis B."/>
            <person name="Stairs C."/>
            <person name="Eme L."/>
            <person name="Herman E."/>
            <person name="Klimes V."/>
            <person name="Arias M.C."/>
            <person name="Elias M."/>
            <person name="Hilliou F."/>
            <person name="Klute M."/>
            <person name="Malik S.-B."/>
            <person name="Pightling A."/>
            <person name="Rachubinski R."/>
            <person name="Salas D."/>
            <person name="Schlacht A."/>
            <person name="Suga H."/>
            <person name="Archibald J."/>
            <person name="Ball S.G."/>
            <person name="Clark G."/>
            <person name="Dacks J."/>
            <person name="Van Der Giezen M."/>
            <person name="Tsaousis A."/>
            <person name="Roger A."/>
        </authorList>
    </citation>
    <scope>NUCLEOTIDE SEQUENCE [LARGE SCALE GENOMIC DNA]</scope>
    <source>
        <strain evidence="10">ATCC 50177 / NandII</strain>
    </source>
</reference>
<dbReference type="GO" id="GO:0030134">
    <property type="term" value="C:COPII-coated ER to Golgi transport vesicle"/>
    <property type="evidence" value="ECO:0007669"/>
    <property type="project" value="TreeGrafter"/>
</dbReference>
<keyword evidence="5 6" id="KW-0472">Membrane</keyword>
<dbReference type="GO" id="GO:0016020">
    <property type="term" value="C:membrane"/>
    <property type="evidence" value="ECO:0007669"/>
    <property type="project" value="UniProtKB-SubCell"/>
</dbReference>
<dbReference type="Pfam" id="PF07970">
    <property type="entry name" value="COPIIcoated_ERV"/>
    <property type="match status" value="1"/>
</dbReference>
<evidence type="ECO:0000313" key="9">
    <source>
        <dbReference type="EMBL" id="OAO12331.1"/>
    </source>
</evidence>
<keyword evidence="10" id="KW-1185">Reference proteome</keyword>
<gene>
    <name evidence="9" type="ORF">AV274_5954</name>
</gene>
<accession>A0A196S7J2</accession>
<name>A0A196S7J2_BLAHN</name>
<dbReference type="STRING" id="478820.A0A196S7J2"/>
<dbReference type="InterPro" id="IPR012936">
    <property type="entry name" value="Erv_C"/>
</dbReference>
<evidence type="ECO:0000256" key="4">
    <source>
        <dbReference type="ARBA" id="ARBA00022989"/>
    </source>
</evidence>
<feature type="domain" description="Endoplasmic reticulum vesicle transporter N-terminal" evidence="8">
    <location>
        <begin position="25"/>
        <end position="113"/>
    </location>
</feature>
<dbReference type="PANTHER" id="PTHR10984:SF25">
    <property type="entry name" value="ENDOPLASMIC RETICULUM-GOLGI INTERMEDIATE COMPARTMENT PROTEIN 3"/>
    <property type="match status" value="1"/>
</dbReference>
<comment type="subcellular location">
    <subcellularLocation>
        <location evidence="1">Membrane</location>
        <topology evidence="1">Multi-pass membrane protein</topology>
    </subcellularLocation>
</comment>
<organism evidence="9 10">
    <name type="scientific">Blastocystis sp. subtype 1 (strain ATCC 50177 / NandII)</name>
    <dbReference type="NCBI Taxonomy" id="478820"/>
    <lineage>
        <taxon>Eukaryota</taxon>
        <taxon>Sar</taxon>
        <taxon>Stramenopiles</taxon>
        <taxon>Bigyra</taxon>
        <taxon>Opalozoa</taxon>
        <taxon>Opalinata</taxon>
        <taxon>Blastocystidae</taxon>
        <taxon>Blastocystis</taxon>
    </lineage>
</organism>
<dbReference type="Proteomes" id="UP000078348">
    <property type="component" value="Unassembled WGS sequence"/>
</dbReference>
<comment type="similarity">
    <text evidence="2">Belongs to the ERGIC family.</text>
</comment>
<dbReference type="OrthoDB" id="270930at2759"/>
<dbReference type="Pfam" id="PF13850">
    <property type="entry name" value="ERGIC_N"/>
    <property type="match status" value="1"/>
</dbReference>
<evidence type="ECO:0000256" key="3">
    <source>
        <dbReference type="ARBA" id="ARBA00022692"/>
    </source>
</evidence>
<evidence type="ECO:0000259" key="7">
    <source>
        <dbReference type="Pfam" id="PF07970"/>
    </source>
</evidence>
<dbReference type="InterPro" id="IPR039542">
    <property type="entry name" value="Erv_N"/>
</dbReference>
<sequence length="372" mass="42157">MDELRERRRQTPLKESSLPKVKSVVRRLDFFPKVDDDYVIRTNSGGYCGVITLWVVLFLLLAEIFAFCRLNHSEIITVRNSTDDTLFIDFNMTFYNISCGKIVFDVLDEDGVHSYGSSSQLMKMDVDINGTVVGFNRESLVSSPSCGSCYGAGSPGQCCDDCESVVRAYRQKGWDPYPVLAFSPICGWRKRSPVRTRHVGCMLWGAIHVNQVAGDVHIAARTGLIDNWGRQVYDQEIIHTLSSSHFIQHFSFGDVIPGVSFPLDGKSFWSPLLSSHVYNIEVLPSTYVKNNVRISSNEYSIYETDNLVVIGMNSVADYQPGIFFKYTISPFQHVIREERKPFTYLLIRVCAVIGGTMSISKLFDSLMYKYRK</sequence>
<feature type="domain" description="Endoplasmic reticulum vesicle transporter C-terminal" evidence="7">
    <location>
        <begin position="149"/>
        <end position="364"/>
    </location>
</feature>
<keyword evidence="4 6" id="KW-1133">Transmembrane helix</keyword>
<evidence type="ECO:0000256" key="1">
    <source>
        <dbReference type="ARBA" id="ARBA00004141"/>
    </source>
</evidence>
<evidence type="ECO:0000256" key="2">
    <source>
        <dbReference type="ARBA" id="ARBA00005648"/>
    </source>
</evidence>
<dbReference type="EMBL" id="LXWW01000549">
    <property type="protein sequence ID" value="OAO12331.1"/>
    <property type="molecule type" value="Genomic_DNA"/>
</dbReference>
<dbReference type="InterPro" id="IPR045888">
    <property type="entry name" value="Erv"/>
</dbReference>
<evidence type="ECO:0000259" key="8">
    <source>
        <dbReference type="Pfam" id="PF13850"/>
    </source>
</evidence>
<evidence type="ECO:0000313" key="10">
    <source>
        <dbReference type="Proteomes" id="UP000078348"/>
    </source>
</evidence>
<evidence type="ECO:0000256" key="6">
    <source>
        <dbReference type="SAM" id="Phobius"/>
    </source>
</evidence>
<proteinExistence type="inferred from homology"/>
<dbReference type="PANTHER" id="PTHR10984">
    <property type="entry name" value="ENDOPLASMIC RETICULUM-GOLGI INTERMEDIATE COMPARTMENT PROTEIN"/>
    <property type="match status" value="1"/>
</dbReference>
<protein>
    <recommendedName>
        <fullName evidence="11">Endoplasmic reticulum-Golgi intermediate compartment protein</fullName>
    </recommendedName>
</protein>